<dbReference type="EMBL" id="MGGD01000078">
    <property type="protein sequence ID" value="OGM19209.1"/>
    <property type="molecule type" value="Genomic_DNA"/>
</dbReference>
<protein>
    <submittedName>
        <fullName evidence="1">Uncharacterized protein</fullName>
    </submittedName>
</protein>
<dbReference type="Proteomes" id="UP000176741">
    <property type="component" value="Unassembled WGS sequence"/>
</dbReference>
<evidence type="ECO:0000313" key="2">
    <source>
        <dbReference type="Proteomes" id="UP000176741"/>
    </source>
</evidence>
<gene>
    <name evidence="1" type="ORF">A2771_00195</name>
</gene>
<dbReference type="AlphaFoldDB" id="A0A1F7XWW0"/>
<reference evidence="1 2" key="1">
    <citation type="journal article" date="2016" name="Nat. Commun.">
        <title>Thousands of microbial genomes shed light on interconnected biogeochemical processes in an aquifer system.</title>
        <authorList>
            <person name="Anantharaman K."/>
            <person name="Brown C.T."/>
            <person name="Hug L.A."/>
            <person name="Sharon I."/>
            <person name="Castelle C.J."/>
            <person name="Probst A.J."/>
            <person name="Thomas B.C."/>
            <person name="Singh A."/>
            <person name="Wilkins M.J."/>
            <person name="Karaoz U."/>
            <person name="Brodie E.L."/>
            <person name="Williams K.H."/>
            <person name="Hubbard S.S."/>
            <person name="Banfield J.F."/>
        </authorList>
    </citation>
    <scope>NUCLEOTIDE SEQUENCE [LARGE SCALE GENOMIC DNA]</scope>
</reference>
<sequence>MPKAEAKIVWVDIKDLHHTGGLMLTLPENTNCFDFIHASRDNLPDIIGCEKCPMYKQFPAYAEEWIRPVIGNIHQQKGAEKPKVEIICEGTDKAARGRRICTELFRNEQTVYIELLDRT</sequence>
<accession>A0A1F7XWW0</accession>
<evidence type="ECO:0000313" key="1">
    <source>
        <dbReference type="EMBL" id="OGM19209.1"/>
    </source>
</evidence>
<proteinExistence type="predicted"/>
<organism evidence="1 2">
    <name type="scientific">Candidatus Woesebacteria bacterium RIFCSPHIGHO2_01_FULL_38_26b</name>
    <dbReference type="NCBI Taxonomy" id="1802491"/>
    <lineage>
        <taxon>Bacteria</taxon>
        <taxon>Candidatus Woeseibacteriota</taxon>
    </lineage>
</organism>
<comment type="caution">
    <text evidence="1">The sequence shown here is derived from an EMBL/GenBank/DDBJ whole genome shotgun (WGS) entry which is preliminary data.</text>
</comment>
<name>A0A1F7XWW0_9BACT</name>